<protein>
    <submittedName>
        <fullName evidence="1">Uncharacterized protein</fullName>
    </submittedName>
</protein>
<evidence type="ECO:0000313" key="1">
    <source>
        <dbReference type="EMBL" id="KAK1361433.1"/>
    </source>
</evidence>
<dbReference type="EMBL" id="JAUIZM010000010">
    <property type="protein sequence ID" value="KAK1361433.1"/>
    <property type="molecule type" value="Genomic_DNA"/>
</dbReference>
<comment type="caution">
    <text evidence="1">The sequence shown here is derived from an EMBL/GenBank/DDBJ whole genome shotgun (WGS) entry which is preliminary data.</text>
</comment>
<sequence length="411" mass="45844">MLKIARLGFRSSMIRRASVSGGYSSLPPDKSSLISKIPSTVSTGFSPFPPAKSLSPAPISFIRRFATSVSGGFSLLPPDKSSPISIIASPVSSGFSQFPPAKSLSPAPIAFIRRYATSVSGGYSPLPPDKSLMIINSSTSPASLIPCQKNDNEILLEEDSEQILRHFRYLELTCKKMEFFLKKQRQLQKFERPVLPDGYDHFTPLSATIPSEGYLILQLMMNVCRGDQLLNGKGLWTGYVVDNHVISIRRYKKNKKESAKARISADNEVKNLSTKDKTLFETVWRNVHNKQHKDFWIRQAVLHSYFSSTDCIKDYIYKAGHLFLKFLGGGSHDIPTILKDLGYQPGHFYEAVEIMEKVSKRLGVVVYPIFKLEDQIPCLDYFAVATDLKGIPVTHPTACLLSGGMVLFPRL</sequence>
<keyword evidence="2" id="KW-1185">Reference proteome</keyword>
<proteinExistence type="predicted"/>
<reference evidence="1" key="2">
    <citation type="submission" date="2023-05" db="EMBL/GenBank/DDBJ databases">
        <authorList>
            <person name="Schelkunov M.I."/>
        </authorList>
    </citation>
    <scope>NUCLEOTIDE SEQUENCE</scope>
    <source>
        <strain evidence="1">Hsosn_3</strain>
        <tissue evidence="1">Leaf</tissue>
    </source>
</reference>
<dbReference type="AlphaFoldDB" id="A0AAD8H7E3"/>
<reference evidence="1" key="1">
    <citation type="submission" date="2023-02" db="EMBL/GenBank/DDBJ databases">
        <title>Genome of toxic invasive species Heracleum sosnowskyi carries increased number of genes despite the absence of recent whole-genome duplications.</title>
        <authorList>
            <person name="Schelkunov M."/>
            <person name="Shtratnikova V."/>
            <person name="Makarenko M."/>
            <person name="Klepikova A."/>
            <person name="Omelchenko D."/>
            <person name="Novikova G."/>
            <person name="Obukhova E."/>
            <person name="Bogdanov V."/>
            <person name="Penin A."/>
            <person name="Logacheva M."/>
        </authorList>
    </citation>
    <scope>NUCLEOTIDE SEQUENCE</scope>
    <source>
        <strain evidence="1">Hsosn_3</strain>
        <tissue evidence="1">Leaf</tissue>
    </source>
</reference>
<accession>A0AAD8H7E3</accession>
<dbReference type="Proteomes" id="UP001237642">
    <property type="component" value="Unassembled WGS sequence"/>
</dbReference>
<evidence type="ECO:0000313" key="2">
    <source>
        <dbReference type="Proteomes" id="UP001237642"/>
    </source>
</evidence>
<organism evidence="1 2">
    <name type="scientific">Heracleum sosnowskyi</name>
    <dbReference type="NCBI Taxonomy" id="360622"/>
    <lineage>
        <taxon>Eukaryota</taxon>
        <taxon>Viridiplantae</taxon>
        <taxon>Streptophyta</taxon>
        <taxon>Embryophyta</taxon>
        <taxon>Tracheophyta</taxon>
        <taxon>Spermatophyta</taxon>
        <taxon>Magnoliopsida</taxon>
        <taxon>eudicotyledons</taxon>
        <taxon>Gunneridae</taxon>
        <taxon>Pentapetalae</taxon>
        <taxon>asterids</taxon>
        <taxon>campanulids</taxon>
        <taxon>Apiales</taxon>
        <taxon>Apiaceae</taxon>
        <taxon>Apioideae</taxon>
        <taxon>apioid superclade</taxon>
        <taxon>Tordylieae</taxon>
        <taxon>Tordyliinae</taxon>
        <taxon>Heracleum</taxon>
    </lineage>
</organism>
<gene>
    <name evidence="1" type="ORF">POM88_045907</name>
</gene>
<name>A0AAD8H7E3_9APIA</name>